<accession>A0A0M2SVC5</accession>
<evidence type="ECO:0000313" key="2">
    <source>
        <dbReference type="EMBL" id="KKK38519.1"/>
    </source>
</evidence>
<evidence type="ECO:0000259" key="1">
    <source>
        <dbReference type="PROSITE" id="PS51186"/>
    </source>
</evidence>
<dbReference type="Gene3D" id="3.40.630.30">
    <property type="match status" value="1"/>
</dbReference>
<dbReference type="EMBL" id="LAYY01000007">
    <property type="protein sequence ID" value="KKK38519.1"/>
    <property type="molecule type" value="Genomic_DNA"/>
</dbReference>
<dbReference type="GO" id="GO:0016747">
    <property type="term" value="F:acyltransferase activity, transferring groups other than amino-acyl groups"/>
    <property type="evidence" value="ECO:0007669"/>
    <property type="project" value="InterPro"/>
</dbReference>
<dbReference type="InterPro" id="IPR000182">
    <property type="entry name" value="GNAT_dom"/>
</dbReference>
<comment type="caution">
    <text evidence="2">The sequence shown here is derived from an EMBL/GenBank/DDBJ whole genome shotgun (WGS) entry which is preliminary data.</text>
</comment>
<dbReference type="PROSITE" id="PS51186">
    <property type="entry name" value="GNAT"/>
    <property type="match status" value="1"/>
</dbReference>
<feature type="domain" description="N-acetyltransferase" evidence="1">
    <location>
        <begin position="12"/>
        <end position="174"/>
    </location>
</feature>
<keyword evidence="3" id="KW-1185">Reference proteome</keyword>
<protein>
    <recommendedName>
        <fullName evidence="1">N-acetyltransferase domain-containing protein</fullName>
    </recommendedName>
</protein>
<dbReference type="PATRIC" id="fig|1408103.3.peg.1781"/>
<proteinExistence type="predicted"/>
<dbReference type="RefSeq" id="WP_046523210.1">
    <property type="nucleotide sequence ID" value="NZ_LAYY01000007.1"/>
</dbReference>
<organism evidence="2 3">
    <name type="scientific">Mesobacillus campisalis</name>
    <dbReference type="NCBI Taxonomy" id="1408103"/>
    <lineage>
        <taxon>Bacteria</taxon>
        <taxon>Bacillati</taxon>
        <taxon>Bacillota</taxon>
        <taxon>Bacilli</taxon>
        <taxon>Bacillales</taxon>
        <taxon>Bacillaceae</taxon>
        <taxon>Mesobacillus</taxon>
    </lineage>
</organism>
<dbReference type="Proteomes" id="UP000034166">
    <property type="component" value="Unassembled WGS sequence"/>
</dbReference>
<reference evidence="2 3" key="1">
    <citation type="submission" date="2015-04" db="EMBL/GenBank/DDBJ databases">
        <title>Taxonomic description and genome sequence of Bacillus campisalis sp. nov., a novel member of the genus Bacillus isolated from solar saltern.</title>
        <authorList>
            <person name="Mathan Kumar R."/>
            <person name="Kaur G."/>
            <person name="Kumar A."/>
            <person name="Singh N.K."/>
            <person name="Kaur N."/>
            <person name="Kumar N."/>
            <person name="Mayilraj S."/>
        </authorList>
    </citation>
    <scope>NUCLEOTIDE SEQUENCE [LARGE SCALE GENOMIC DNA]</scope>
    <source>
        <strain evidence="2 3">SA2-6</strain>
    </source>
</reference>
<dbReference type="PANTHER" id="PTHR43415">
    <property type="entry name" value="SPERMIDINE N(1)-ACETYLTRANSFERASE"/>
    <property type="match status" value="1"/>
</dbReference>
<dbReference type="OrthoDB" id="9795206at2"/>
<name>A0A0M2SVC5_9BACI</name>
<dbReference type="PANTHER" id="PTHR43415:SF4">
    <property type="entry name" value="N-ACETYLTRANSFERASE DOMAIN-CONTAINING PROTEIN"/>
    <property type="match status" value="1"/>
</dbReference>
<dbReference type="SUPFAM" id="SSF55729">
    <property type="entry name" value="Acyl-CoA N-acyltransferases (Nat)"/>
    <property type="match status" value="1"/>
</dbReference>
<dbReference type="Pfam" id="PF13302">
    <property type="entry name" value="Acetyltransf_3"/>
    <property type="match status" value="1"/>
</dbReference>
<dbReference type="AlphaFoldDB" id="A0A0M2SVC5"/>
<sequence length="186" mass="22038">MQIIGPLEGSNVQLVKMTEEDLPELWEIIYAEEHPEWVKWDAPFPLQPMDFKKFRGQMVNLMKQGLDQHFIIKVKCEIIGLIFYDWEHESSNSLEIGLGIYRHEFQDGGYREDAMNTWMNHLFKLFPIPRIGLTTWSGNERMITAGQNLGMMIEGRIRKSRLYRGRYYDTVKLGILREEWETARKP</sequence>
<evidence type="ECO:0000313" key="3">
    <source>
        <dbReference type="Proteomes" id="UP000034166"/>
    </source>
</evidence>
<dbReference type="InterPro" id="IPR016181">
    <property type="entry name" value="Acyl_CoA_acyltransferase"/>
</dbReference>
<gene>
    <name evidence="2" type="ORF">WQ57_07900</name>
</gene>